<feature type="domain" description="SURP motif" evidence="2">
    <location>
        <begin position="173"/>
        <end position="217"/>
    </location>
</feature>
<dbReference type="GeneID" id="95982350"/>
<evidence type="ECO:0000313" key="3">
    <source>
        <dbReference type="EMBL" id="KAL1413533.1"/>
    </source>
</evidence>
<feature type="compositionally biased region" description="Basic and acidic residues" evidence="1">
    <location>
        <begin position="138"/>
        <end position="164"/>
    </location>
</feature>
<evidence type="ECO:0000256" key="1">
    <source>
        <dbReference type="SAM" id="MobiDB-lite"/>
    </source>
</evidence>
<feature type="compositionally biased region" description="Basic and acidic residues" evidence="1">
    <location>
        <begin position="9"/>
        <end position="27"/>
    </location>
</feature>
<gene>
    <name evidence="3" type="ORF">Q8F55_001307</name>
</gene>
<protein>
    <recommendedName>
        <fullName evidence="2">SURP motif domain-containing protein</fullName>
    </recommendedName>
</protein>
<organism evidence="3 4">
    <name type="scientific">Vanrija albida</name>
    <dbReference type="NCBI Taxonomy" id="181172"/>
    <lineage>
        <taxon>Eukaryota</taxon>
        <taxon>Fungi</taxon>
        <taxon>Dikarya</taxon>
        <taxon>Basidiomycota</taxon>
        <taxon>Agaricomycotina</taxon>
        <taxon>Tremellomycetes</taxon>
        <taxon>Trichosporonales</taxon>
        <taxon>Trichosporonaceae</taxon>
        <taxon>Vanrija</taxon>
    </lineage>
</organism>
<evidence type="ECO:0000259" key="2">
    <source>
        <dbReference type="PROSITE" id="PS50128"/>
    </source>
</evidence>
<reference evidence="3 4" key="1">
    <citation type="submission" date="2023-08" db="EMBL/GenBank/DDBJ databases">
        <title>Annotated Genome Sequence of Vanrija albida AlHP1.</title>
        <authorList>
            <person name="Herzog R."/>
        </authorList>
    </citation>
    <scope>NUCLEOTIDE SEQUENCE [LARGE SCALE GENOMIC DNA]</scope>
    <source>
        <strain evidence="3 4">AlHP1</strain>
    </source>
</reference>
<proteinExistence type="predicted"/>
<dbReference type="EMBL" id="JBBXJM010000001">
    <property type="protein sequence ID" value="KAL1413533.1"/>
    <property type="molecule type" value="Genomic_DNA"/>
</dbReference>
<evidence type="ECO:0000313" key="4">
    <source>
        <dbReference type="Proteomes" id="UP001565368"/>
    </source>
</evidence>
<feature type="compositionally biased region" description="Acidic residues" evidence="1">
    <location>
        <begin position="268"/>
        <end position="281"/>
    </location>
</feature>
<keyword evidence="4" id="KW-1185">Reference proteome</keyword>
<feature type="region of interest" description="Disordered" evidence="1">
    <location>
        <begin position="138"/>
        <end position="165"/>
    </location>
</feature>
<sequence>MGKPKRHRQGESRHAGDRRHWDDDRSTSKSAPAFPPSAYVRGYEAELLRPGGLSHPPRLIKREGGDPSEPVVWADRHDILHLVSTLPRARAPSPTGSLSSSWSLPADAEDLFDVSGDEEVAAYDAARRKQLVEALREDRLREREREDRELKETEERAKRERDNAEPPADILKLMTHTAKSLAASPNAAMLEMRIVTRHASDARFAFLRAGGPWSGTWGRVRAQEGVAPARGSLRADASVKKPVSAAAKGIGVQSASMGGLMGGYGSGDDSDDDDDEDDETPDSPHEDPPPPPPGSPPPSPPPPP</sequence>
<feature type="region of interest" description="Disordered" evidence="1">
    <location>
        <begin position="228"/>
        <end position="247"/>
    </location>
</feature>
<dbReference type="InterPro" id="IPR000061">
    <property type="entry name" value="Surp"/>
</dbReference>
<name>A0ABR3QFM1_9TREE</name>
<comment type="caution">
    <text evidence="3">The sequence shown here is derived from an EMBL/GenBank/DDBJ whole genome shotgun (WGS) entry which is preliminary data.</text>
</comment>
<accession>A0ABR3QFM1</accession>
<feature type="region of interest" description="Disordered" evidence="1">
    <location>
        <begin position="255"/>
        <end position="304"/>
    </location>
</feature>
<dbReference type="PROSITE" id="PS50128">
    <property type="entry name" value="SURP"/>
    <property type="match status" value="1"/>
</dbReference>
<feature type="region of interest" description="Disordered" evidence="1">
    <location>
        <begin position="1"/>
        <end position="38"/>
    </location>
</feature>
<feature type="compositionally biased region" description="Pro residues" evidence="1">
    <location>
        <begin position="289"/>
        <end position="304"/>
    </location>
</feature>
<dbReference type="Proteomes" id="UP001565368">
    <property type="component" value="Unassembled WGS sequence"/>
</dbReference>
<dbReference type="RefSeq" id="XP_069213477.1">
    <property type="nucleotide sequence ID" value="XM_069349933.1"/>
</dbReference>